<keyword evidence="10 15" id="KW-0234">DNA repair</keyword>
<dbReference type="CDD" id="cd04488">
    <property type="entry name" value="RecG_wedge_OBF"/>
    <property type="match status" value="1"/>
</dbReference>
<dbReference type="PROSITE" id="PS51194">
    <property type="entry name" value="HELICASE_CTER"/>
    <property type="match status" value="1"/>
</dbReference>
<dbReference type="InterPro" id="IPR001650">
    <property type="entry name" value="Helicase_C-like"/>
</dbReference>
<dbReference type="RefSeq" id="WP_353301837.1">
    <property type="nucleotide sequence ID" value="NZ_BAABWN010000002.1"/>
</dbReference>
<dbReference type="InterPro" id="IPR012340">
    <property type="entry name" value="NA-bd_OB-fold"/>
</dbReference>
<dbReference type="PANTHER" id="PTHR47964">
    <property type="entry name" value="ATP-DEPENDENT DNA HELICASE HOMOLOG RECG, CHLOROPLASTIC"/>
    <property type="match status" value="1"/>
</dbReference>
<dbReference type="GO" id="GO:0004386">
    <property type="term" value="F:helicase activity"/>
    <property type="evidence" value="ECO:0007669"/>
    <property type="project" value="UniProtKB-KW"/>
</dbReference>
<gene>
    <name evidence="18" type="primary">recG</name>
    <name evidence="18" type="ORF">NBRC116591_09300</name>
</gene>
<evidence type="ECO:0000256" key="9">
    <source>
        <dbReference type="ARBA" id="ARBA00023172"/>
    </source>
</evidence>
<dbReference type="Pfam" id="PF17191">
    <property type="entry name" value="RecG_wedge"/>
    <property type="match status" value="1"/>
</dbReference>
<evidence type="ECO:0000256" key="3">
    <source>
        <dbReference type="ARBA" id="ARBA00022741"/>
    </source>
</evidence>
<dbReference type="Gene3D" id="3.40.50.300">
    <property type="entry name" value="P-loop containing nucleotide triphosphate hydrolases"/>
    <property type="match status" value="2"/>
</dbReference>
<evidence type="ECO:0000256" key="8">
    <source>
        <dbReference type="ARBA" id="ARBA00023125"/>
    </source>
</evidence>
<comment type="catalytic activity">
    <reaction evidence="12 15">
        <text>Couples ATP hydrolysis with the unwinding of duplex DNA by translocating in the 3'-5' direction.</text>
        <dbReference type="EC" id="5.6.2.4"/>
    </reaction>
</comment>
<dbReference type="NCBIfam" id="TIGR00643">
    <property type="entry name" value="recG"/>
    <property type="match status" value="1"/>
</dbReference>
<keyword evidence="9 15" id="KW-0233">DNA recombination</keyword>
<evidence type="ECO:0000256" key="11">
    <source>
        <dbReference type="ARBA" id="ARBA00023235"/>
    </source>
</evidence>
<dbReference type="SUPFAM" id="SSF50249">
    <property type="entry name" value="Nucleic acid-binding proteins"/>
    <property type="match status" value="1"/>
</dbReference>
<evidence type="ECO:0000313" key="18">
    <source>
        <dbReference type="EMBL" id="GAA6167120.1"/>
    </source>
</evidence>
<keyword evidence="7 15" id="KW-0067">ATP-binding</keyword>
<feature type="domain" description="Helicase C-terminal" evidence="17">
    <location>
        <begin position="485"/>
        <end position="631"/>
    </location>
</feature>
<evidence type="ECO:0000256" key="6">
    <source>
        <dbReference type="ARBA" id="ARBA00022806"/>
    </source>
</evidence>
<evidence type="ECO:0000256" key="7">
    <source>
        <dbReference type="ARBA" id="ARBA00022840"/>
    </source>
</evidence>
<evidence type="ECO:0000256" key="14">
    <source>
        <dbReference type="ARBA" id="ARBA00048988"/>
    </source>
</evidence>
<keyword evidence="6 15" id="KW-0347">Helicase</keyword>
<dbReference type="Pfam" id="PF19833">
    <property type="entry name" value="RecG_dom3_C"/>
    <property type="match status" value="1"/>
</dbReference>
<dbReference type="InterPro" id="IPR027417">
    <property type="entry name" value="P-loop_NTPase"/>
</dbReference>
<dbReference type="Proteomes" id="UP001465153">
    <property type="component" value="Unassembled WGS sequence"/>
</dbReference>
<evidence type="ECO:0000313" key="19">
    <source>
        <dbReference type="Proteomes" id="UP001465153"/>
    </source>
</evidence>
<keyword evidence="4 15" id="KW-0227">DNA damage</keyword>
<proteinExistence type="inferred from homology"/>
<dbReference type="InterPro" id="IPR011545">
    <property type="entry name" value="DEAD/DEAH_box_helicase_dom"/>
</dbReference>
<dbReference type="InterPro" id="IPR033454">
    <property type="entry name" value="RecG_wedge"/>
</dbReference>
<sequence>MSGRPLESSFELSKIELLKGVGPQMAEKLAKLGIVYFRDLLFHLPIRYIDQTQVTDIADLRPNMYAVIEGRVASSHVAYGKRRSLMCKVSDETGSVHMRFFHFTAAQKNRLAVDTQIRVFGEIRRGATGLEFYHPETETLDAEKPLSTSLTPIYPTTDGVTQKRWLQLTDQIVQRLKTGSVNELLSEDVRKTQSLAPLSEALIYLHRPPVDADLNQLSLGLHPHQCRLAVEELLAHHLSLKAAKQQTEQYHAFAFSRAQAKTLEDQFLDRLTFKPTGAQSRVIDEICADLKHPQPMKRLVQGDVGSGKTLVAAIATLQAAASGKQTALMAPTEILAEQHFQNFRQWLEPLGVQCAWLVGKQGVKQRREQLESIRTGEALVVVGTQALFQEAVEFHDLALTIIDEQHRFGVHQRLALQEKGQQTRPHQLSLTATPIPRTLAMSFYANIDISSIDELPPGRTPISTAVIGDGRRGDIVTRVGDACREGRQAYWVCTLIEESESLQAQAAEATWQELSEALSDIRVGLIHGRMTATEKDEHMRAFKAQELDLLVATTVIEVGVDVPNASLMIIENPERLGLAQLHQLRGRVGRGKTESHCVLLYQSPLSKVARKRLDIMRSTTDGFVIAEEDLKIRGPGEVLGTRQTGEIQFRVANLDTHQELLEIAVELGETISQQHPASAKAIVERWLGSKQQFANV</sequence>
<evidence type="ECO:0000256" key="15">
    <source>
        <dbReference type="RuleBase" id="RU363016"/>
    </source>
</evidence>
<evidence type="ECO:0000256" key="1">
    <source>
        <dbReference type="ARBA" id="ARBA00007504"/>
    </source>
</evidence>
<comment type="function">
    <text evidence="15">Plays a critical role in recombination and DNA repair. Helps process Holliday junction intermediates to mature products by catalyzing branch migration. Has replication fork regression activity, unwinds stalled or blocked replication forks to make a HJ that can be resolved. Has a DNA unwinding activity characteristic of a DNA helicase with 3'-5' polarity.</text>
</comment>
<dbReference type="EC" id="5.6.2.4" evidence="13 15"/>
<evidence type="ECO:0000259" key="16">
    <source>
        <dbReference type="PROSITE" id="PS51192"/>
    </source>
</evidence>
<dbReference type="PANTHER" id="PTHR47964:SF1">
    <property type="entry name" value="ATP-DEPENDENT DNA HELICASE HOMOLOG RECG, CHLOROPLASTIC"/>
    <property type="match status" value="1"/>
</dbReference>
<dbReference type="NCBIfam" id="NF008163">
    <property type="entry name" value="PRK10917.1-1"/>
    <property type="match status" value="1"/>
</dbReference>
<dbReference type="Pfam" id="PF00271">
    <property type="entry name" value="Helicase_C"/>
    <property type="match status" value="1"/>
</dbReference>
<evidence type="ECO:0000256" key="4">
    <source>
        <dbReference type="ARBA" id="ARBA00022763"/>
    </source>
</evidence>
<dbReference type="SUPFAM" id="SSF52540">
    <property type="entry name" value="P-loop containing nucleoside triphosphate hydrolases"/>
    <property type="match status" value="1"/>
</dbReference>
<keyword evidence="8" id="KW-0238">DNA-binding</keyword>
<dbReference type="InterPro" id="IPR047112">
    <property type="entry name" value="RecG/Mfd"/>
</dbReference>
<comment type="catalytic activity">
    <reaction evidence="14 15">
        <text>ATP + H2O = ADP + phosphate + H(+)</text>
        <dbReference type="Rhea" id="RHEA:13065"/>
        <dbReference type="ChEBI" id="CHEBI:15377"/>
        <dbReference type="ChEBI" id="CHEBI:15378"/>
        <dbReference type="ChEBI" id="CHEBI:30616"/>
        <dbReference type="ChEBI" id="CHEBI:43474"/>
        <dbReference type="ChEBI" id="CHEBI:456216"/>
        <dbReference type="EC" id="5.6.2.4"/>
    </reaction>
</comment>
<dbReference type="InterPro" id="IPR004609">
    <property type="entry name" value="ATP-dep_DNA_helicase_RecG"/>
</dbReference>
<dbReference type="CDD" id="cd17992">
    <property type="entry name" value="DEXHc_RecG"/>
    <property type="match status" value="1"/>
</dbReference>
<comment type="similarity">
    <text evidence="1 15">Belongs to the helicase family. RecG subfamily.</text>
</comment>
<dbReference type="NCBIfam" id="NF008165">
    <property type="entry name" value="PRK10917.1-3"/>
    <property type="match status" value="1"/>
</dbReference>
<dbReference type="NCBIfam" id="NF008166">
    <property type="entry name" value="PRK10917.1-4"/>
    <property type="match status" value="1"/>
</dbReference>
<dbReference type="InterPro" id="IPR045562">
    <property type="entry name" value="RecG_dom3_C"/>
</dbReference>
<keyword evidence="11" id="KW-0413">Isomerase</keyword>
<evidence type="ECO:0000256" key="10">
    <source>
        <dbReference type="ARBA" id="ARBA00023204"/>
    </source>
</evidence>
<dbReference type="NCBIfam" id="NF008168">
    <property type="entry name" value="PRK10917.2-2"/>
    <property type="match status" value="1"/>
</dbReference>
<evidence type="ECO:0000259" key="17">
    <source>
        <dbReference type="PROSITE" id="PS51194"/>
    </source>
</evidence>
<keyword evidence="5 15" id="KW-0378">Hydrolase</keyword>
<name>A0ABQ0A641_9GAMM</name>
<reference evidence="18 19" key="1">
    <citation type="submission" date="2024-04" db="EMBL/GenBank/DDBJ databases">
        <title>Draft genome sequence of Sessilibacter corallicola NBRC 116591.</title>
        <authorList>
            <person name="Miyakawa T."/>
            <person name="Kusuya Y."/>
            <person name="Miura T."/>
        </authorList>
    </citation>
    <scope>NUCLEOTIDE SEQUENCE [LARGE SCALE GENOMIC DNA]</scope>
    <source>
        <strain evidence="18 19">KU-00831-HH</strain>
    </source>
</reference>
<evidence type="ECO:0000256" key="5">
    <source>
        <dbReference type="ARBA" id="ARBA00022801"/>
    </source>
</evidence>
<organism evidence="18 19">
    <name type="scientific">Sessilibacter corallicola</name>
    <dbReference type="NCBI Taxonomy" id="2904075"/>
    <lineage>
        <taxon>Bacteria</taxon>
        <taxon>Pseudomonadati</taxon>
        <taxon>Pseudomonadota</taxon>
        <taxon>Gammaproteobacteria</taxon>
        <taxon>Cellvibrionales</taxon>
        <taxon>Cellvibrionaceae</taxon>
        <taxon>Sessilibacter</taxon>
    </lineage>
</organism>
<keyword evidence="19" id="KW-1185">Reference proteome</keyword>
<evidence type="ECO:0000256" key="12">
    <source>
        <dbReference type="ARBA" id="ARBA00034617"/>
    </source>
</evidence>
<dbReference type="PROSITE" id="PS51192">
    <property type="entry name" value="HELICASE_ATP_BIND_1"/>
    <property type="match status" value="1"/>
</dbReference>
<protein>
    <recommendedName>
        <fullName evidence="2 15">ATP-dependent DNA helicase RecG</fullName>
        <ecNumber evidence="13 15">5.6.2.4</ecNumber>
    </recommendedName>
</protein>
<dbReference type="Gene3D" id="2.40.50.140">
    <property type="entry name" value="Nucleic acid-binding proteins"/>
    <property type="match status" value="1"/>
</dbReference>
<feature type="domain" description="Helicase ATP-binding" evidence="16">
    <location>
        <begin position="289"/>
        <end position="452"/>
    </location>
</feature>
<dbReference type="SMART" id="SM00490">
    <property type="entry name" value="HELICc"/>
    <property type="match status" value="1"/>
</dbReference>
<comment type="caution">
    <text evidence="18">The sequence shown here is derived from an EMBL/GenBank/DDBJ whole genome shotgun (WGS) entry which is preliminary data.</text>
</comment>
<evidence type="ECO:0000256" key="2">
    <source>
        <dbReference type="ARBA" id="ARBA00017846"/>
    </source>
</evidence>
<evidence type="ECO:0000256" key="13">
    <source>
        <dbReference type="ARBA" id="ARBA00034808"/>
    </source>
</evidence>
<dbReference type="SMART" id="SM00487">
    <property type="entry name" value="DEXDc"/>
    <property type="match status" value="1"/>
</dbReference>
<dbReference type="InterPro" id="IPR014001">
    <property type="entry name" value="Helicase_ATP-bd"/>
</dbReference>
<dbReference type="Pfam" id="PF00270">
    <property type="entry name" value="DEAD"/>
    <property type="match status" value="1"/>
</dbReference>
<dbReference type="EMBL" id="BAABWN010000002">
    <property type="protein sequence ID" value="GAA6167120.1"/>
    <property type="molecule type" value="Genomic_DNA"/>
</dbReference>
<accession>A0ABQ0A641</accession>
<keyword evidence="3 15" id="KW-0547">Nucleotide-binding</keyword>